<dbReference type="InterPro" id="IPR050109">
    <property type="entry name" value="HTH-type_TetR-like_transc_reg"/>
</dbReference>
<dbReference type="InterPro" id="IPR049445">
    <property type="entry name" value="TetR_SbtR-like_C"/>
</dbReference>
<dbReference type="Proteomes" id="UP000624709">
    <property type="component" value="Unassembled WGS sequence"/>
</dbReference>
<reference evidence="6 7" key="1">
    <citation type="submission" date="2021-01" db="EMBL/GenBank/DDBJ databases">
        <title>Whole genome shotgun sequence of Actinoplanes palleronii NBRC 14916.</title>
        <authorList>
            <person name="Komaki H."/>
            <person name="Tamura T."/>
        </authorList>
    </citation>
    <scope>NUCLEOTIDE SEQUENCE [LARGE SCALE GENOMIC DNA]</scope>
    <source>
        <strain evidence="6 7">NBRC 14916</strain>
    </source>
</reference>
<keyword evidence="2 4" id="KW-0238">DNA-binding</keyword>
<dbReference type="Pfam" id="PF00440">
    <property type="entry name" value="TetR_N"/>
    <property type="match status" value="1"/>
</dbReference>
<dbReference type="InterPro" id="IPR009057">
    <property type="entry name" value="Homeodomain-like_sf"/>
</dbReference>
<name>A0ABQ4BIM4_9ACTN</name>
<feature type="domain" description="HTH tetR-type" evidence="5">
    <location>
        <begin position="12"/>
        <end position="71"/>
    </location>
</feature>
<feature type="DNA-binding region" description="H-T-H motif" evidence="4">
    <location>
        <begin position="34"/>
        <end position="53"/>
    </location>
</feature>
<evidence type="ECO:0000313" key="7">
    <source>
        <dbReference type="Proteomes" id="UP000624709"/>
    </source>
</evidence>
<dbReference type="PROSITE" id="PS50977">
    <property type="entry name" value="HTH_TETR_2"/>
    <property type="match status" value="1"/>
</dbReference>
<accession>A0ABQ4BIM4</accession>
<dbReference type="SUPFAM" id="SSF46689">
    <property type="entry name" value="Homeodomain-like"/>
    <property type="match status" value="1"/>
</dbReference>
<evidence type="ECO:0000256" key="1">
    <source>
        <dbReference type="ARBA" id="ARBA00023015"/>
    </source>
</evidence>
<dbReference type="InterPro" id="IPR001647">
    <property type="entry name" value="HTH_TetR"/>
</dbReference>
<dbReference type="EMBL" id="BOMS01000106">
    <property type="protein sequence ID" value="GIE70537.1"/>
    <property type="molecule type" value="Genomic_DNA"/>
</dbReference>
<dbReference type="PANTHER" id="PTHR30055">
    <property type="entry name" value="HTH-TYPE TRANSCRIPTIONAL REGULATOR RUTR"/>
    <property type="match status" value="1"/>
</dbReference>
<evidence type="ECO:0000313" key="6">
    <source>
        <dbReference type="EMBL" id="GIE70537.1"/>
    </source>
</evidence>
<evidence type="ECO:0000256" key="4">
    <source>
        <dbReference type="PROSITE-ProRule" id="PRU00335"/>
    </source>
</evidence>
<evidence type="ECO:0000256" key="3">
    <source>
        <dbReference type="ARBA" id="ARBA00023163"/>
    </source>
</evidence>
<proteinExistence type="predicted"/>
<gene>
    <name evidence="6" type="ORF">Apa02nite_066450</name>
</gene>
<dbReference type="RefSeq" id="WP_203828549.1">
    <property type="nucleotide sequence ID" value="NZ_BAAATY010000034.1"/>
</dbReference>
<organism evidence="6 7">
    <name type="scientific">Actinoplanes palleronii</name>
    <dbReference type="NCBI Taxonomy" id="113570"/>
    <lineage>
        <taxon>Bacteria</taxon>
        <taxon>Bacillati</taxon>
        <taxon>Actinomycetota</taxon>
        <taxon>Actinomycetes</taxon>
        <taxon>Micromonosporales</taxon>
        <taxon>Micromonosporaceae</taxon>
        <taxon>Actinoplanes</taxon>
    </lineage>
</organism>
<dbReference type="SUPFAM" id="SSF48498">
    <property type="entry name" value="Tetracyclin repressor-like, C-terminal domain"/>
    <property type="match status" value="1"/>
</dbReference>
<dbReference type="PANTHER" id="PTHR30055:SF234">
    <property type="entry name" value="HTH-TYPE TRANSCRIPTIONAL REGULATOR BETI"/>
    <property type="match status" value="1"/>
</dbReference>
<sequence>MVAEPVLRADARRNLNLIIATARELFAESGLDVPMEAIARRAGVGVGTLYRRFPDRGELVAAVAAYTFRAVLVDLRAATDATASAWDAFVRLLTGSENLLLTISLAFLSPQAWTAVHAAPESRDVHREMMTALDRLVSDAQREGAIRADVGAGDVLSLVSLVLGSQPSAAGSAERVRHQRWLWLVLDGLRARPGSPLPGTAVTLGDLNLDVVDN</sequence>
<protein>
    <submittedName>
        <fullName evidence="6">TetR family transcriptional regulator</fullName>
    </submittedName>
</protein>
<keyword evidence="1" id="KW-0805">Transcription regulation</keyword>
<evidence type="ECO:0000259" key="5">
    <source>
        <dbReference type="PROSITE" id="PS50977"/>
    </source>
</evidence>
<dbReference type="Gene3D" id="1.10.357.10">
    <property type="entry name" value="Tetracycline Repressor, domain 2"/>
    <property type="match status" value="1"/>
</dbReference>
<dbReference type="InterPro" id="IPR036271">
    <property type="entry name" value="Tet_transcr_reg_TetR-rel_C_sf"/>
</dbReference>
<keyword evidence="7" id="KW-1185">Reference proteome</keyword>
<dbReference type="Pfam" id="PF21597">
    <property type="entry name" value="TetR_C_43"/>
    <property type="match status" value="1"/>
</dbReference>
<dbReference type="PRINTS" id="PR00455">
    <property type="entry name" value="HTHTETR"/>
</dbReference>
<comment type="caution">
    <text evidence="6">The sequence shown here is derived from an EMBL/GenBank/DDBJ whole genome shotgun (WGS) entry which is preliminary data.</text>
</comment>
<keyword evidence="3" id="KW-0804">Transcription</keyword>
<evidence type="ECO:0000256" key="2">
    <source>
        <dbReference type="ARBA" id="ARBA00023125"/>
    </source>
</evidence>